<feature type="chain" id="PRO_5003446994" description="Lipocalin/cytosolic fatty-acid binding domain-containing protein" evidence="1">
    <location>
        <begin position="25"/>
        <end position="218"/>
    </location>
</feature>
<dbReference type="AlphaFoldDB" id="G3MI67"/>
<dbReference type="GO" id="GO:0030682">
    <property type="term" value="P:symbiont-mediated perturbation of host defenses"/>
    <property type="evidence" value="ECO:0007669"/>
    <property type="project" value="InterPro"/>
</dbReference>
<sequence>SGSSIMIAFRVYICVLFSSISTFAQPYEETPQNYIRQRASQVFMTGEKWFVKSQSYSPDLDTKCHAMQKIAQTAPNQFTVRMWSTSSYSQIDSYVTVFTAEKTGKHRVDNAFYYAPKDSLPVFQKVMYINHERTCLILIQVLRTRTRDCQLLQSESTVDRLAPSECLNVYSKNCHGTRHQVYKPICKVLVSRWPQTQRKDISPTENKVSCLSGFLCKI</sequence>
<accession>G3MI67</accession>
<protein>
    <recommendedName>
        <fullName evidence="3">Lipocalin/cytosolic fatty-acid binding domain-containing protein</fullName>
    </recommendedName>
</protein>
<evidence type="ECO:0008006" key="3">
    <source>
        <dbReference type="Google" id="ProtNLM"/>
    </source>
</evidence>
<dbReference type="GO" id="GO:0043176">
    <property type="term" value="F:amine binding"/>
    <property type="evidence" value="ECO:0007669"/>
    <property type="project" value="InterPro"/>
</dbReference>
<dbReference type="EMBL" id="JO841568">
    <property type="protein sequence ID" value="AEO33185.1"/>
    <property type="molecule type" value="mRNA"/>
</dbReference>
<organism evidence="2">
    <name type="scientific">Amblyomma maculatum</name>
    <name type="common">Gulf Coast tick</name>
    <dbReference type="NCBI Taxonomy" id="34609"/>
    <lineage>
        <taxon>Eukaryota</taxon>
        <taxon>Metazoa</taxon>
        <taxon>Ecdysozoa</taxon>
        <taxon>Arthropoda</taxon>
        <taxon>Chelicerata</taxon>
        <taxon>Arachnida</taxon>
        <taxon>Acari</taxon>
        <taxon>Parasitiformes</taxon>
        <taxon>Ixodida</taxon>
        <taxon>Ixodoidea</taxon>
        <taxon>Ixodidae</taxon>
        <taxon>Amblyomminae</taxon>
        <taxon>Amblyomma</taxon>
    </lineage>
</organism>
<dbReference type="Gene3D" id="2.40.128.20">
    <property type="match status" value="1"/>
</dbReference>
<feature type="signal peptide" evidence="1">
    <location>
        <begin position="1"/>
        <end position="24"/>
    </location>
</feature>
<reference evidence="2" key="1">
    <citation type="journal article" date="2011" name="PLoS ONE">
        <title>A deep insight into the sialotranscriptome of the gulf coast tick, Amblyomma maculatum.</title>
        <authorList>
            <person name="Karim S."/>
            <person name="Singh P."/>
            <person name="Ribeiro J.M."/>
        </authorList>
    </citation>
    <scope>NUCLEOTIDE SEQUENCE</scope>
    <source>
        <tissue evidence="2">Salivary gland</tissue>
    </source>
</reference>
<proteinExistence type="evidence at transcript level"/>
<feature type="non-terminal residue" evidence="2">
    <location>
        <position position="1"/>
    </location>
</feature>
<evidence type="ECO:0000313" key="2">
    <source>
        <dbReference type="EMBL" id="AEO33185.1"/>
    </source>
</evidence>
<dbReference type="InterPro" id="IPR002970">
    <property type="entry name" value="Tick_his-bd"/>
</dbReference>
<dbReference type="InterPro" id="IPR012674">
    <property type="entry name" value="Calycin"/>
</dbReference>
<name>G3MI67_AMBMU</name>
<dbReference type="Pfam" id="PF02098">
    <property type="entry name" value="His_binding"/>
    <property type="match status" value="1"/>
</dbReference>
<keyword evidence="1" id="KW-0732">Signal</keyword>
<dbReference type="SUPFAM" id="SSF50814">
    <property type="entry name" value="Lipocalins"/>
    <property type="match status" value="1"/>
</dbReference>
<evidence type="ECO:0000256" key="1">
    <source>
        <dbReference type="SAM" id="SignalP"/>
    </source>
</evidence>